<gene>
    <name evidence="2" type="ORF">H920_08141</name>
</gene>
<keyword evidence="3" id="KW-1185">Reference proteome</keyword>
<evidence type="ECO:0000256" key="1">
    <source>
        <dbReference type="SAM" id="MobiDB-lite"/>
    </source>
</evidence>
<accession>A0A091DJI1</accession>
<sequence length="266" mass="29723">MKPPLSLLLVILDPQVQRNTSSLGKKSCRQGAQQDAHGAERQQLTILKDKYPIQEARSAEHQSGGVLSNKAALPEDLQSSCHWSLLVPSHARLNALLPLQMPPDSNDRIQYPEKVKTPQSDPCNCKWSLWNSAQEKVRVVENRHLVRAELHNFQEKEHPKWKQGRKRLIGFFSKSKFLLKAKLLSKRRAVHTEASRVSERGTVLSNEPDFRVSLTRTREPHSACVKPGAGCSPGPLRGAALLVPLSCFSSQTTAVVHTPRIHSPKL</sequence>
<proteinExistence type="predicted"/>
<organism evidence="2 3">
    <name type="scientific">Fukomys damarensis</name>
    <name type="common">Damaraland mole rat</name>
    <name type="synonym">Cryptomys damarensis</name>
    <dbReference type="NCBI Taxonomy" id="885580"/>
    <lineage>
        <taxon>Eukaryota</taxon>
        <taxon>Metazoa</taxon>
        <taxon>Chordata</taxon>
        <taxon>Craniata</taxon>
        <taxon>Vertebrata</taxon>
        <taxon>Euteleostomi</taxon>
        <taxon>Mammalia</taxon>
        <taxon>Eutheria</taxon>
        <taxon>Euarchontoglires</taxon>
        <taxon>Glires</taxon>
        <taxon>Rodentia</taxon>
        <taxon>Hystricomorpha</taxon>
        <taxon>Bathyergidae</taxon>
        <taxon>Fukomys</taxon>
    </lineage>
</organism>
<dbReference type="Proteomes" id="UP000028990">
    <property type="component" value="Unassembled WGS sequence"/>
</dbReference>
<evidence type="ECO:0000313" key="3">
    <source>
        <dbReference type="Proteomes" id="UP000028990"/>
    </source>
</evidence>
<dbReference type="AlphaFoldDB" id="A0A091DJI1"/>
<name>A0A091DJI1_FUKDA</name>
<dbReference type="EMBL" id="KN122430">
    <property type="protein sequence ID" value="KFO30445.1"/>
    <property type="molecule type" value="Genomic_DNA"/>
</dbReference>
<feature type="region of interest" description="Disordered" evidence="1">
    <location>
        <begin position="21"/>
        <end position="42"/>
    </location>
</feature>
<protein>
    <submittedName>
        <fullName evidence="2">Uncharacterized protein</fullName>
    </submittedName>
</protein>
<evidence type="ECO:0000313" key="2">
    <source>
        <dbReference type="EMBL" id="KFO30445.1"/>
    </source>
</evidence>
<reference evidence="2 3" key="1">
    <citation type="submission" date="2013-11" db="EMBL/GenBank/DDBJ databases">
        <title>The Damaraland mole rat (Fukomys damarensis) genome and evolution of African mole rats.</title>
        <authorList>
            <person name="Gladyshev V.N."/>
            <person name="Fang X."/>
        </authorList>
    </citation>
    <scope>NUCLEOTIDE SEQUENCE [LARGE SCALE GENOMIC DNA]</scope>
    <source>
        <tissue evidence="2">Liver</tissue>
    </source>
</reference>